<evidence type="ECO:0000256" key="1">
    <source>
        <dbReference type="ARBA" id="ARBA00001974"/>
    </source>
</evidence>
<dbReference type="InterPro" id="IPR007867">
    <property type="entry name" value="GMC_OxRtase_C"/>
</dbReference>
<proteinExistence type="predicted"/>
<name>A0AAV3S129_LITER</name>
<dbReference type="AlphaFoldDB" id="A0AAV3S129"/>
<dbReference type="PANTHER" id="PTHR45968">
    <property type="entry name" value="OSJNBA0019K04.7 PROTEIN"/>
    <property type="match status" value="1"/>
</dbReference>
<evidence type="ECO:0000256" key="3">
    <source>
        <dbReference type="ARBA" id="ARBA00022827"/>
    </source>
</evidence>
<evidence type="ECO:0000313" key="6">
    <source>
        <dbReference type="Proteomes" id="UP001454036"/>
    </source>
</evidence>
<accession>A0AAV3S129</accession>
<dbReference type="Pfam" id="PF05199">
    <property type="entry name" value="GMC_oxred_C"/>
    <property type="match status" value="1"/>
</dbReference>
<comment type="cofactor">
    <cofactor evidence="1">
        <name>FAD</name>
        <dbReference type="ChEBI" id="CHEBI:57692"/>
    </cofactor>
</comment>
<feature type="domain" description="Glucose-methanol-choline oxidoreductase C-terminal" evidence="4">
    <location>
        <begin position="14"/>
        <end position="141"/>
    </location>
</feature>
<dbReference type="Gene3D" id="3.30.410.40">
    <property type="match status" value="1"/>
</dbReference>
<keyword evidence="3" id="KW-0274">FAD</keyword>
<evidence type="ECO:0000259" key="4">
    <source>
        <dbReference type="Pfam" id="PF05199"/>
    </source>
</evidence>
<evidence type="ECO:0000313" key="5">
    <source>
        <dbReference type="EMBL" id="GAA0186585.1"/>
    </source>
</evidence>
<reference evidence="5 6" key="1">
    <citation type="submission" date="2024-01" db="EMBL/GenBank/DDBJ databases">
        <title>The complete chloroplast genome sequence of Lithospermum erythrorhizon: insights into the phylogenetic relationship among Boraginaceae species and the maternal lineages of purple gromwells.</title>
        <authorList>
            <person name="Okada T."/>
            <person name="Watanabe K."/>
        </authorList>
    </citation>
    <scope>NUCLEOTIDE SEQUENCE [LARGE SCALE GENOMIC DNA]</scope>
</reference>
<organism evidence="5 6">
    <name type="scientific">Lithospermum erythrorhizon</name>
    <name type="common">Purple gromwell</name>
    <name type="synonym">Lithospermum officinale var. erythrorhizon</name>
    <dbReference type="NCBI Taxonomy" id="34254"/>
    <lineage>
        <taxon>Eukaryota</taxon>
        <taxon>Viridiplantae</taxon>
        <taxon>Streptophyta</taxon>
        <taxon>Embryophyta</taxon>
        <taxon>Tracheophyta</taxon>
        <taxon>Spermatophyta</taxon>
        <taxon>Magnoliopsida</taxon>
        <taxon>eudicotyledons</taxon>
        <taxon>Gunneridae</taxon>
        <taxon>Pentapetalae</taxon>
        <taxon>asterids</taxon>
        <taxon>lamiids</taxon>
        <taxon>Boraginales</taxon>
        <taxon>Boraginaceae</taxon>
        <taxon>Boraginoideae</taxon>
        <taxon>Lithospermeae</taxon>
        <taxon>Lithospermum</taxon>
    </lineage>
</organism>
<keyword evidence="6" id="KW-1185">Reference proteome</keyword>
<gene>
    <name evidence="5" type="ORF">LIER_33873</name>
</gene>
<protein>
    <recommendedName>
        <fullName evidence="4">Glucose-methanol-choline oxidoreductase C-terminal domain-containing protein</fullName>
    </recommendedName>
</protein>
<dbReference type="InterPro" id="IPR036188">
    <property type="entry name" value="FAD/NAD-bd_sf"/>
</dbReference>
<dbReference type="GO" id="GO:0016614">
    <property type="term" value="F:oxidoreductase activity, acting on CH-OH group of donors"/>
    <property type="evidence" value="ECO:0007669"/>
    <property type="project" value="InterPro"/>
</dbReference>
<dbReference type="PANTHER" id="PTHR45968:SF3">
    <property type="entry name" value="OS04G0573100 PROTEIN"/>
    <property type="match status" value="1"/>
</dbReference>
<keyword evidence="2" id="KW-0285">Flavoprotein</keyword>
<sequence>MSNTIDNAASRAISKGHLELKNLDPTDNPRVTFNYFKDPKDLQRCVDGMRVIGKVIESKAFSKFKYENMTLQALFNDVQNSKINLVPKKSNNVTSLEQYCKDNVLTIYHYHGGCRVGKVVDHNYKVVGVDNLRVLDGSTFDYSPGTLILKLHS</sequence>
<dbReference type="InterPro" id="IPR051871">
    <property type="entry name" value="GMC_Oxidoreductase-Related"/>
</dbReference>
<dbReference type="SUPFAM" id="SSF51905">
    <property type="entry name" value="FAD/NAD(P)-binding domain"/>
    <property type="match status" value="1"/>
</dbReference>
<dbReference type="Proteomes" id="UP001454036">
    <property type="component" value="Unassembled WGS sequence"/>
</dbReference>
<dbReference type="EMBL" id="BAABME010013846">
    <property type="protein sequence ID" value="GAA0186585.1"/>
    <property type="molecule type" value="Genomic_DNA"/>
</dbReference>
<comment type="caution">
    <text evidence="5">The sequence shown here is derived from an EMBL/GenBank/DDBJ whole genome shotgun (WGS) entry which is preliminary data.</text>
</comment>
<dbReference type="SUPFAM" id="SSF54373">
    <property type="entry name" value="FAD-linked reductases, C-terminal domain"/>
    <property type="match status" value="1"/>
</dbReference>
<dbReference type="Gene3D" id="3.50.50.60">
    <property type="entry name" value="FAD/NAD(P)-binding domain"/>
    <property type="match status" value="1"/>
</dbReference>
<evidence type="ECO:0000256" key="2">
    <source>
        <dbReference type="ARBA" id="ARBA00022630"/>
    </source>
</evidence>